<dbReference type="EMBL" id="CAJVPU010037875">
    <property type="protein sequence ID" value="CAG8733536.1"/>
    <property type="molecule type" value="Genomic_DNA"/>
</dbReference>
<comment type="caution">
    <text evidence="1">The sequence shown here is derived from an EMBL/GenBank/DDBJ whole genome shotgun (WGS) entry which is preliminary data.</text>
</comment>
<protein>
    <submittedName>
        <fullName evidence="1">6189_t:CDS:1</fullName>
    </submittedName>
</protein>
<evidence type="ECO:0000313" key="1">
    <source>
        <dbReference type="EMBL" id="CAG8733536.1"/>
    </source>
</evidence>
<name>A0ACA9Q532_9GLOM</name>
<reference evidence="1" key="1">
    <citation type="submission" date="2021-06" db="EMBL/GenBank/DDBJ databases">
        <authorList>
            <person name="Kallberg Y."/>
            <person name="Tangrot J."/>
            <person name="Rosling A."/>
        </authorList>
    </citation>
    <scope>NUCLEOTIDE SEQUENCE</scope>
    <source>
        <strain evidence="1">IL203A</strain>
    </source>
</reference>
<proteinExistence type="predicted"/>
<organism evidence="1 2">
    <name type="scientific">Dentiscutata heterogama</name>
    <dbReference type="NCBI Taxonomy" id="1316150"/>
    <lineage>
        <taxon>Eukaryota</taxon>
        <taxon>Fungi</taxon>
        <taxon>Fungi incertae sedis</taxon>
        <taxon>Mucoromycota</taxon>
        <taxon>Glomeromycotina</taxon>
        <taxon>Glomeromycetes</taxon>
        <taxon>Diversisporales</taxon>
        <taxon>Gigasporaceae</taxon>
        <taxon>Dentiscutata</taxon>
    </lineage>
</organism>
<feature type="non-terminal residue" evidence="1">
    <location>
        <position position="68"/>
    </location>
</feature>
<feature type="non-terminal residue" evidence="1">
    <location>
        <position position="1"/>
    </location>
</feature>
<evidence type="ECO:0000313" key="2">
    <source>
        <dbReference type="Proteomes" id="UP000789702"/>
    </source>
</evidence>
<gene>
    <name evidence="1" type="ORF">DHETER_LOCUS13590</name>
</gene>
<sequence length="68" mass="8618">LWECDYYGHPSDRRLFNGFFNVLWDTMFKYKQIDYDKYYKPIEDYAEKDFFKLFQEEIKNEDILDFCE</sequence>
<keyword evidence="2" id="KW-1185">Reference proteome</keyword>
<dbReference type="Proteomes" id="UP000789702">
    <property type="component" value="Unassembled WGS sequence"/>
</dbReference>
<accession>A0ACA9Q532</accession>